<feature type="compositionally biased region" description="Low complexity" evidence="1">
    <location>
        <begin position="1"/>
        <end position="10"/>
    </location>
</feature>
<feature type="region of interest" description="Disordered" evidence="1">
    <location>
        <begin position="1"/>
        <end position="124"/>
    </location>
</feature>
<gene>
    <name evidence="2" type="ORF">CALVIDRAFT_114273</name>
</gene>
<reference evidence="2 3" key="1">
    <citation type="journal article" date="2016" name="Mol. Biol. Evol.">
        <title>Comparative Genomics of Early-Diverging Mushroom-Forming Fungi Provides Insights into the Origins of Lignocellulose Decay Capabilities.</title>
        <authorList>
            <person name="Nagy L.G."/>
            <person name="Riley R."/>
            <person name="Tritt A."/>
            <person name="Adam C."/>
            <person name="Daum C."/>
            <person name="Floudas D."/>
            <person name="Sun H."/>
            <person name="Yadav J.S."/>
            <person name="Pangilinan J."/>
            <person name="Larsson K.H."/>
            <person name="Matsuura K."/>
            <person name="Barry K."/>
            <person name="Labutti K."/>
            <person name="Kuo R."/>
            <person name="Ohm R.A."/>
            <person name="Bhattacharya S.S."/>
            <person name="Shirouzu T."/>
            <person name="Yoshinaga Y."/>
            <person name="Martin F.M."/>
            <person name="Grigoriev I.V."/>
            <person name="Hibbett D.S."/>
        </authorList>
    </citation>
    <scope>NUCLEOTIDE SEQUENCE [LARGE SCALE GENOMIC DNA]</scope>
    <source>
        <strain evidence="2 3">TUFC12733</strain>
    </source>
</reference>
<evidence type="ECO:0000313" key="2">
    <source>
        <dbReference type="EMBL" id="KZO96369.1"/>
    </source>
</evidence>
<organism evidence="2 3">
    <name type="scientific">Calocera viscosa (strain TUFC12733)</name>
    <dbReference type="NCBI Taxonomy" id="1330018"/>
    <lineage>
        <taxon>Eukaryota</taxon>
        <taxon>Fungi</taxon>
        <taxon>Dikarya</taxon>
        <taxon>Basidiomycota</taxon>
        <taxon>Agaricomycotina</taxon>
        <taxon>Dacrymycetes</taxon>
        <taxon>Dacrymycetales</taxon>
        <taxon>Dacrymycetaceae</taxon>
        <taxon>Calocera</taxon>
    </lineage>
</organism>
<dbReference type="AlphaFoldDB" id="A0A167M5X5"/>
<evidence type="ECO:0000313" key="3">
    <source>
        <dbReference type="Proteomes" id="UP000076738"/>
    </source>
</evidence>
<feature type="compositionally biased region" description="Pro residues" evidence="1">
    <location>
        <begin position="87"/>
        <end position="98"/>
    </location>
</feature>
<protein>
    <submittedName>
        <fullName evidence="2">Uncharacterized protein</fullName>
    </submittedName>
</protein>
<accession>A0A167M5X5</accession>
<dbReference type="EMBL" id="KV417284">
    <property type="protein sequence ID" value="KZO96369.1"/>
    <property type="molecule type" value="Genomic_DNA"/>
</dbReference>
<feature type="compositionally biased region" description="Low complexity" evidence="1">
    <location>
        <begin position="284"/>
        <end position="299"/>
    </location>
</feature>
<dbReference type="Proteomes" id="UP000076738">
    <property type="component" value="Unassembled WGS sequence"/>
</dbReference>
<sequence>MFTTFRTSLDSDSDDSTIMPDLPTWTTLRDNDEDDDVDMDAGAKAGQRSEDVDMDANGKAEARGREEEPLFRPPTPEDTAEPLFRPDTPPPVAKPPPSTVSTPAPSTGKRRRTSTSPLAQPYKRPRKELVLQNIWDANYIANNLRALDAKLVNRGLPPITPQIRAAVSGDNLHTSATPATTTRPISRVQPADEGFDLAIQNDFARQLFGKNADEAGYQYDQPQKTSSPSGSKGNKGKGKTTPIKPALRIRDGTSTTPEGHHRVGQLPQLPRQVRFASESPEKPASTSSSNATAEASSSTAVAIVPKAASSLNVRSDSLEKAAQKINALVKGKTVPTDQALERVSRLLAWIDDYSQAFGSQQLQESGLGAAVTGLSQLEKGDIPYGDEHKLLKRAQRLIRLWMNK</sequence>
<dbReference type="OrthoDB" id="10498401at2759"/>
<keyword evidence="3" id="KW-1185">Reference proteome</keyword>
<proteinExistence type="predicted"/>
<name>A0A167M5X5_CALVF</name>
<feature type="compositionally biased region" description="Basic and acidic residues" evidence="1">
    <location>
        <begin position="47"/>
        <end position="70"/>
    </location>
</feature>
<feature type="region of interest" description="Disordered" evidence="1">
    <location>
        <begin position="218"/>
        <end position="299"/>
    </location>
</feature>
<evidence type="ECO:0000256" key="1">
    <source>
        <dbReference type="SAM" id="MobiDB-lite"/>
    </source>
</evidence>